<evidence type="ECO:0000256" key="5">
    <source>
        <dbReference type="ARBA" id="ARBA00022448"/>
    </source>
</evidence>
<dbReference type="PRINTS" id="PR00160">
    <property type="entry name" value="GLUTAREDOXIN"/>
</dbReference>
<keyword evidence="6" id="KW-0249">Electron transport</keyword>
<evidence type="ECO:0000256" key="1">
    <source>
        <dbReference type="ARBA" id="ARBA00001962"/>
    </source>
</evidence>
<dbReference type="Pfam" id="PF00462">
    <property type="entry name" value="Glutaredoxin"/>
    <property type="match status" value="1"/>
</dbReference>
<evidence type="ECO:0000313" key="9">
    <source>
        <dbReference type="Proteomes" id="UP000242800"/>
    </source>
</evidence>
<comment type="similarity">
    <text evidence="2">Belongs to the glutaredoxin family.</text>
</comment>
<sequence length="410" mass="47266">MVEVKIYTKTNCPFCDLAKSWFGANDISFKQISLDDDVKRAEFYAEVNKNILLVEEHIKTVPQIFVGDVHIGGYDNLMARAGEVIARVKGSSLTTFSKTYKPFNYPWAVDLTVKHEKAHWIEDEIDLSEDVTDWKNGKITKVEKEYITNILRLFTQSDVAVGQNYYDQFIPLFKNNEIRNMLGSFAAREGIHQRAYALLNDTLGLPDSEYHAFLEYKTMTDKIDFMMDADPTTRHGLGLCLAKTVFNEGVALFASFAMLLNFQRFGKMKGMGKVVEWSIRDESMHVEGNAALFRIYCQENPYIVDNEFKKEIYLMASKAVELEDKFIDLAYELGTIEGLKADEVKQYIRHITDRRLNQLGLKEIYNIEKNPLTWLEWILNGADHTNFFENRVTEYEVAGLTGNWDEAYNA</sequence>
<comment type="cofactor">
    <cofactor evidence="1">
        <name>Fe cation</name>
        <dbReference type="ChEBI" id="CHEBI:24875"/>
    </cofactor>
</comment>
<dbReference type="CDD" id="cd03418">
    <property type="entry name" value="GRX_GRXb_1_3_like"/>
    <property type="match status" value="1"/>
</dbReference>
<dbReference type="NCBIfam" id="NF009398">
    <property type="entry name" value="PRK12759.1"/>
    <property type="match status" value="1"/>
</dbReference>
<dbReference type="Gene3D" id="1.10.620.20">
    <property type="entry name" value="Ribonucleotide Reductase, subunit A"/>
    <property type="match status" value="1"/>
</dbReference>
<organism evidence="8 9">
    <name type="scientific">Francisella persica ATCC VR-331</name>
    <dbReference type="NCBI Taxonomy" id="1086726"/>
    <lineage>
        <taxon>Bacteria</taxon>
        <taxon>Pseudomonadati</taxon>
        <taxon>Pseudomonadota</taxon>
        <taxon>Gammaproteobacteria</taxon>
        <taxon>Thiotrichales</taxon>
        <taxon>Francisellaceae</taxon>
        <taxon>Francisella</taxon>
    </lineage>
</organism>
<reference evidence="8 9" key="1">
    <citation type="journal article" date="2016" name="Int. J. Syst. Evol. Microbiol.">
        <title>Reclassification of Wolbachia persica as Francisella persica comb. nov. and emended description of the family Francisellaceae.</title>
        <authorList>
            <person name="Larson M.A."/>
            <person name="Nalbantoglu U."/>
            <person name="Sayood K."/>
            <person name="Zentz E.B."/>
            <person name="Cer R.Z."/>
            <person name="Iwen P.C."/>
            <person name="Francesconi S.C."/>
            <person name="Bishop-Lilly K.A."/>
            <person name="Mokashi V.P."/>
            <person name="Sjostedt A."/>
            <person name="Hinrichs S.H."/>
        </authorList>
    </citation>
    <scope>NUCLEOTIDE SEQUENCE [LARGE SCALE GENOMIC DNA]</scope>
    <source>
        <strain evidence="8 9">FSC845</strain>
    </source>
</reference>
<feature type="domain" description="Glutaredoxin" evidence="7">
    <location>
        <begin position="4"/>
        <end position="71"/>
    </location>
</feature>
<dbReference type="InterPro" id="IPR036249">
    <property type="entry name" value="Thioredoxin-like_sf"/>
</dbReference>
<dbReference type="InterPro" id="IPR012348">
    <property type="entry name" value="RNR-like"/>
</dbReference>
<dbReference type="InterPro" id="IPR000358">
    <property type="entry name" value="RNR_small_fam"/>
</dbReference>
<accession>A0AAC8VDQ5</accession>
<evidence type="ECO:0000256" key="6">
    <source>
        <dbReference type="ARBA" id="ARBA00022982"/>
    </source>
</evidence>
<dbReference type="GO" id="GO:0045454">
    <property type="term" value="P:cell redox homeostasis"/>
    <property type="evidence" value="ECO:0007669"/>
    <property type="project" value="InterPro"/>
</dbReference>
<dbReference type="GO" id="GO:0009263">
    <property type="term" value="P:deoxyribonucleotide biosynthetic process"/>
    <property type="evidence" value="ECO:0007669"/>
    <property type="project" value="InterPro"/>
</dbReference>
<name>A0AAC8VDQ5_9GAMM</name>
<dbReference type="Proteomes" id="UP000242800">
    <property type="component" value="Chromosome"/>
</dbReference>
<evidence type="ECO:0000259" key="7">
    <source>
        <dbReference type="Pfam" id="PF00462"/>
    </source>
</evidence>
<gene>
    <name evidence="8" type="ORF">ACH24_02655</name>
</gene>
<dbReference type="InterPro" id="IPR033909">
    <property type="entry name" value="RNR_small"/>
</dbReference>
<dbReference type="GO" id="GO:0004748">
    <property type="term" value="F:ribonucleoside-diphosphate reductase activity, thioredoxin disulfide as acceptor"/>
    <property type="evidence" value="ECO:0007669"/>
    <property type="project" value="UniProtKB-EC"/>
</dbReference>
<keyword evidence="5" id="KW-0813">Transport</keyword>
<dbReference type="PANTHER" id="PTHR23409:SF18">
    <property type="entry name" value="RIBONUCLEOSIDE-DIPHOSPHATE REDUCTASE SUBUNIT M2"/>
    <property type="match status" value="1"/>
</dbReference>
<proteinExistence type="inferred from homology"/>
<keyword evidence="9" id="KW-1185">Reference proteome</keyword>
<dbReference type="InterPro" id="IPR009078">
    <property type="entry name" value="Ferritin-like_SF"/>
</dbReference>
<dbReference type="PROSITE" id="PS51354">
    <property type="entry name" value="GLUTAREDOXIN_2"/>
    <property type="match status" value="1"/>
</dbReference>
<dbReference type="SUPFAM" id="SSF52833">
    <property type="entry name" value="Thioredoxin-like"/>
    <property type="match status" value="1"/>
</dbReference>
<dbReference type="Pfam" id="PF00268">
    <property type="entry name" value="Ribonuc_red_sm"/>
    <property type="match status" value="1"/>
</dbReference>
<dbReference type="InterPro" id="IPR011900">
    <property type="entry name" value="GRX_bact"/>
</dbReference>
<dbReference type="NCBIfam" id="NF007186">
    <property type="entry name" value="PRK09614.1-5"/>
    <property type="match status" value="1"/>
</dbReference>
<dbReference type="SUPFAM" id="SSF47240">
    <property type="entry name" value="Ferritin-like"/>
    <property type="match status" value="1"/>
</dbReference>
<protein>
    <recommendedName>
        <fullName evidence="4">ribonucleoside-diphosphate reductase</fullName>
        <ecNumber evidence="4">1.17.4.1</ecNumber>
    </recommendedName>
</protein>
<dbReference type="Gene3D" id="3.40.30.10">
    <property type="entry name" value="Glutaredoxin"/>
    <property type="match status" value="1"/>
</dbReference>
<comment type="similarity">
    <text evidence="3">Belongs to the ribonucleoside diphosphate reductase small chain family.</text>
</comment>
<dbReference type="InterPro" id="IPR014025">
    <property type="entry name" value="Glutaredoxin_subgr"/>
</dbReference>
<evidence type="ECO:0000256" key="2">
    <source>
        <dbReference type="ARBA" id="ARBA00007787"/>
    </source>
</evidence>
<dbReference type="EC" id="1.17.4.1" evidence="4"/>
<evidence type="ECO:0000313" key="8">
    <source>
        <dbReference type="EMBL" id="ALB01632.1"/>
    </source>
</evidence>
<dbReference type="RefSeq" id="WP_064461048.1">
    <property type="nucleotide sequence ID" value="NZ_CP012505.1"/>
</dbReference>
<dbReference type="PANTHER" id="PTHR23409">
    <property type="entry name" value="RIBONUCLEOSIDE-DIPHOSPHATE REDUCTASE SMALL CHAIN"/>
    <property type="match status" value="1"/>
</dbReference>
<dbReference type="EMBL" id="CP012505">
    <property type="protein sequence ID" value="ALB01632.1"/>
    <property type="molecule type" value="Genomic_DNA"/>
</dbReference>
<dbReference type="AlphaFoldDB" id="A0AAC8VDQ5"/>
<dbReference type="InterPro" id="IPR002109">
    <property type="entry name" value="Glutaredoxin"/>
</dbReference>
<evidence type="ECO:0000256" key="4">
    <source>
        <dbReference type="ARBA" id="ARBA00012274"/>
    </source>
</evidence>
<dbReference type="KEGG" id="fper:ACH24_02655"/>
<evidence type="ECO:0000256" key="3">
    <source>
        <dbReference type="ARBA" id="ARBA00009303"/>
    </source>
</evidence>
<dbReference type="CDD" id="cd01049">
    <property type="entry name" value="RNRR2"/>
    <property type="match status" value="1"/>
</dbReference>